<evidence type="ECO:0000256" key="1">
    <source>
        <dbReference type="PIRNR" id="PIRNR012702"/>
    </source>
</evidence>
<evidence type="ECO:0000259" key="3">
    <source>
        <dbReference type="Pfam" id="PF07364"/>
    </source>
</evidence>
<evidence type="ECO:0000313" key="4">
    <source>
        <dbReference type="EMBL" id="MDY0871206.1"/>
    </source>
</evidence>
<dbReference type="RefSeq" id="WP_320499571.1">
    <property type="nucleotide sequence ID" value="NZ_JAXCLX010000001.1"/>
</dbReference>
<feature type="domain" description="Microcystin LR degradation protein MlrC N-terminal" evidence="3">
    <location>
        <begin position="8"/>
        <end position="296"/>
    </location>
</feature>
<comment type="function">
    <text evidence="1">Involved in peptidolytic degradation of cyclic heptapeptide hepatotoxin microcystin (MC).</text>
</comment>
<evidence type="ECO:0000259" key="2">
    <source>
        <dbReference type="Pfam" id="PF07171"/>
    </source>
</evidence>
<feature type="domain" description="Microcystin LR degradation protein MlrC C-terminal" evidence="2">
    <location>
        <begin position="306"/>
        <end position="483"/>
    </location>
</feature>
<comment type="caution">
    <text evidence="4">The sequence shown here is derived from an EMBL/GenBank/DDBJ whole genome shotgun (WGS) entry which is preliminary data.</text>
</comment>
<evidence type="ECO:0000313" key="5">
    <source>
        <dbReference type="Proteomes" id="UP001271769"/>
    </source>
</evidence>
<organism evidence="4 5">
    <name type="scientific">Dongia rigui</name>
    <dbReference type="NCBI Taxonomy" id="940149"/>
    <lineage>
        <taxon>Bacteria</taxon>
        <taxon>Pseudomonadati</taxon>
        <taxon>Pseudomonadota</taxon>
        <taxon>Alphaproteobacteria</taxon>
        <taxon>Rhodospirillales</taxon>
        <taxon>Dongiaceae</taxon>
        <taxon>Dongia</taxon>
    </lineage>
</organism>
<keyword evidence="1" id="KW-0482">Metalloprotease</keyword>
<comment type="cofactor">
    <cofactor evidence="1">
        <name>Zn(2+)</name>
        <dbReference type="ChEBI" id="CHEBI:29105"/>
    </cofactor>
    <text evidence="1">Binds 1 zinc ion per subunit.</text>
</comment>
<dbReference type="InterPro" id="IPR009197">
    <property type="entry name" value="MlrC"/>
</dbReference>
<gene>
    <name evidence="4" type="ORF">SMD31_04715</name>
</gene>
<dbReference type="InterPro" id="IPR015995">
    <property type="entry name" value="MlrC_N"/>
</dbReference>
<dbReference type="PIRSF" id="PIRSF012702">
    <property type="entry name" value="UCP012702"/>
    <property type="match status" value="1"/>
</dbReference>
<dbReference type="InterPro" id="IPR010799">
    <property type="entry name" value="MlrC_C"/>
</dbReference>
<keyword evidence="1" id="KW-0378">Hydrolase</keyword>
<comment type="similarity">
    <text evidence="1">Belongs to the peptidase M81 family.</text>
</comment>
<dbReference type="EMBL" id="JAXCLX010000001">
    <property type="protein sequence ID" value="MDY0871206.1"/>
    <property type="molecule type" value="Genomic_DNA"/>
</dbReference>
<proteinExistence type="inferred from homology"/>
<dbReference type="Pfam" id="PF07171">
    <property type="entry name" value="MlrC_C"/>
    <property type="match status" value="1"/>
</dbReference>
<dbReference type="Pfam" id="PF07364">
    <property type="entry name" value="DUF1485"/>
    <property type="match status" value="1"/>
</dbReference>
<accession>A0ABU5DV72</accession>
<keyword evidence="1" id="KW-0645">Protease</keyword>
<keyword evidence="1" id="KW-0479">Metal-binding</keyword>
<name>A0ABU5DV72_9PROT</name>
<dbReference type="Proteomes" id="UP001271769">
    <property type="component" value="Unassembled WGS sequence"/>
</dbReference>
<keyword evidence="5" id="KW-1185">Reference proteome</keyword>
<reference evidence="4 5" key="1">
    <citation type="journal article" date="2013" name="Antonie Van Leeuwenhoek">
        <title>Dongia rigui sp. nov., isolated from freshwater of a large wetland in Korea.</title>
        <authorList>
            <person name="Baik K.S."/>
            <person name="Hwang Y.M."/>
            <person name="Choi J.S."/>
            <person name="Kwon J."/>
            <person name="Seong C.N."/>
        </authorList>
    </citation>
    <scope>NUCLEOTIDE SEQUENCE [LARGE SCALE GENOMIC DNA]</scope>
    <source>
        <strain evidence="4 5">04SU4-P</strain>
    </source>
</reference>
<protein>
    <recommendedName>
        <fullName evidence="1">Microcystinase C</fullName>
        <shortName evidence="1">MlrC</shortName>
    </recommendedName>
</protein>
<sequence length="491" mass="52636">MSDEMKKRLAVARLWYEGNSFSPLTTGLEIFEAREWVEGEAALPLYRDTATEMGAVIAFADAHEEWEVTFLRCAAAPPGGPVTDDAFAVIRGDILDGLQRQKWDAVYLSLHGAMITCGNPTPELDLLTDVRSVIGRTPLAVTFDLHANLGQPMIDLVDIAIGYKTYPHVDMDQVAARAVTLVTDMAQGKVKPVGAIAKVPAIFTSFNMRTTDGPMAEVASAAAKWRGEDGVLEATVFGGFAYGDSPFAGPTAMVFADGDRMLAQRAAKALAHDMASRRERFQLKLPSPAEAIAEALRTPGNKPAAITDPADNPLSGGIGDTPTLFRALLDARPDVPCVFAFFWDPDLVTEARRAGIGAKLDVAFGGRVSPAFGKPARISATVLALTEGKFRNVGPFENNLAIDVGQTALFDVEGIKVIVTSSCQTPNDPAYFTLHGIDLAQVGLLCVKAKNHFRAGFTPLTRTIIECDAPGPAAASLQHYKFRYAPDSLAR</sequence>